<sequence>MAHQEQVMHTHHHRHFSPASSDLPRTAISRHASPFSAPAAAASRSSSFVPAAPLFPSHAAAAARSSAARKSRSDISEAEKQDIRMAFELFDARKTGKLSYRELKVAMRTFDFDVKKAEVKKLMEEHSRGNTEEVDLAEFMDIMTVKYKEKDPDEELAKAFRYFDEDGSGKITLKNLRKIARELGEHITDEELEAMIDEFDKDGDGEISEAEFMAIMKMDELED</sequence>
<name>A0ACC2AVI6_DIPCM</name>
<evidence type="ECO:0000313" key="1">
    <source>
        <dbReference type="EMBL" id="KAJ7521539.1"/>
    </source>
</evidence>
<dbReference type="EMBL" id="CM055110">
    <property type="protein sequence ID" value="KAJ7521539.1"/>
    <property type="molecule type" value="Genomic_DNA"/>
</dbReference>
<organism evidence="1 2">
    <name type="scientific">Diphasiastrum complanatum</name>
    <name type="common">Issler's clubmoss</name>
    <name type="synonym">Lycopodium complanatum</name>
    <dbReference type="NCBI Taxonomy" id="34168"/>
    <lineage>
        <taxon>Eukaryota</taxon>
        <taxon>Viridiplantae</taxon>
        <taxon>Streptophyta</taxon>
        <taxon>Embryophyta</taxon>
        <taxon>Tracheophyta</taxon>
        <taxon>Lycopodiopsida</taxon>
        <taxon>Lycopodiales</taxon>
        <taxon>Lycopodiaceae</taxon>
        <taxon>Lycopodioideae</taxon>
        <taxon>Diphasiastrum</taxon>
    </lineage>
</organism>
<gene>
    <name evidence="1" type="ORF">O6H91_19G058700</name>
</gene>
<protein>
    <submittedName>
        <fullName evidence="1">Uncharacterized protein</fullName>
    </submittedName>
</protein>
<keyword evidence="2" id="KW-1185">Reference proteome</keyword>
<comment type="caution">
    <text evidence="1">The sequence shown here is derived from an EMBL/GenBank/DDBJ whole genome shotgun (WGS) entry which is preliminary data.</text>
</comment>
<accession>A0ACC2AVI6</accession>
<proteinExistence type="predicted"/>
<dbReference type="Proteomes" id="UP001162992">
    <property type="component" value="Chromosome 19"/>
</dbReference>
<evidence type="ECO:0000313" key="2">
    <source>
        <dbReference type="Proteomes" id="UP001162992"/>
    </source>
</evidence>
<reference evidence="2" key="1">
    <citation type="journal article" date="2024" name="Proc. Natl. Acad. Sci. U.S.A.">
        <title>Extraordinary preservation of gene collinearity over three hundred million years revealed in homosporous lycophytes.</title>
        <authorList>
            <person name="Li C."/>
            <person name="Wickell D."/>
            <person name="Kuo L.Y."/>
            <person name="Chen X."/>
            <person name="Nie B."/>
            <person name="Liao X."/>
            <person name="Peng D."/>
            <person name="Ji J."/>
            <person name="Jenkins J."/>
            <person name="Williams M."/>
            <person name="Shu S."/>
            <person name="Plott C."/>
            <person name="Barry K."/>
            <person name="Rajasekar S."/>
            <person name="Grimwood J."/>
            <person name="Han X."/>
            <person name="Sun S."/>
            <person name="Hou Z."/>
            <person name="He W."/>
            <person name="Dai G."/>
            <person name="Sun C."/>
            <person name="Schmutz J."/>
            <person name="Leebens-Mack J.H."/>
            <person name="Li F.W."/>
            <person name="Wang L."/>
        </authorList>
    </citation>
    <scope>NUCLEOTIDE SEQUENCE [LARGE SCALE GENOMIC DNA]</scope>
    <source>
        <strain evidence="2">cv. PW_Plant_1</strain>
    </source>
</reference>